<dbReference type="InterPro" id="IPR029044">
    <property type="entry name" value="Nucleotide-diphossugar_trans"/>
</dbReference>
<dbReference type="GO" id="GO:0016020">
    <property type="term" value="C:membrane"/>
    <property type="evidence" value="ECO:0007669"/>
    <property type="project" value="GOC"/>
</dbReference>
<dbReference type="AlphaFoldDB" id="A0AA39WVY9"/>
<gene>
    <name evidence="4" type="ORF">B0T14DRAFT_564075</name>
</gene>
<accession>A0AA39WVY9</accession>
<dbReference type="SUPFAM" id="SSF53448">
    <property type="entry name" value="Nucleotide-diphospho-sugar transferases"/>
    <property type="match status" value="1"/>
</dbReference>
<dbReference type="GO" id="GO:0051999">
    <property type="term" value="P:mannosyl-inositol phosphorylceramide biosynthetic process"/>
    <property type="evidence" value="ECO:0007669"/>
    <property type="project" value="TreeGrafter"/>
</dbReference>
<evidence type="ECO:0000256" key="2">
    <source>
        <dbReference type="ARBA" id="ARBA00022679"/>
    </source>
</evidence>
<keyword evidence="3" id="KW-0472">Membrane</keyword>
<protein>
    <submittedName>
        <fullName evidence="4">Glycosyltransferase family 32 protein</fullName>
    </submittedName>
</protein>
<name>A0AA39WVY9_9PEZI</name>
<dbReference type="Pfam" id="PF04488">
    <property type="entry name" value="Gly_transf_sug"/>
    <property type="match status" value="1"/>
</dbReference>
<feature type="transmembrane region" description="Helical" evidence="3">
    <location>
        <begin position="306"/>
        <end position="323"/>
    </location>
</feature>
<evidence type="ECO:0000313" key="4">
    <source>
        <dbReference type="EMBL" id="KAK0622638.1"/>
    </source>
</evidence>
<organism evidence="4 5">
    <name type="scientific">Immersiella caudata</name>
    <dbReference type="NCBI Taxonomy" id="314043"/>
    <lineage>
        <taxon>Eukaryota</taxon>
        <taxon>Fungi</taxon>
        <taxon>Dikarya</taxon>
        <taxon>Ascomycota</taxon>
        <taxon>Pezizomycotina</taxon>
        <taxon>Sordariomycetes</taxon>
        <taxon>Sordariomycetidae</taxon>
        <taxon>Sordariales</taxon>
        <taxon>Lasiosphaeriaceae</taxon>
        <taxon>Immersiella</taxon>
    </lineage>
</organism>
<dbReference type="GO" id="GO:0000030">
    <property type="term" value="F:mannosyltransferase activity"/>
    <property type="evidence" value="ECO:0007669"/>
    <property type="project" value="TreeGrafter"/>
</dbReference>
<keyword evidence="3" id="KW-1133">Transmembrane helix</keyword>
<evidence type="ECO:0000256" key="1">
    <source>
        <dbReference type="ARBA" id="ARBA00009003"/>
    </source>
</evidence>
<comment type="similarity">
    <text evidence="1">Belongs to the glycosyltransferase 32 family.</text>
</comment>
<dbReference type="Proteomes" id="UP001175000">
    <property type="component" value="Unassembled WGS sequence"/>
</dbReference>
<keyword evidence="5" id="KW-1185">Reference proteome</keyword>
<dbReference type="PANTHER" id="PTHR32385">
    <property type="entry name" value="MANNOSYL PHOSPHORYLINOSITOL CERAMIDE SYNTHASE"/>
    <property type="match status" value="1"/>
</dbReference>
<keyword evidence="2" id="KW-0808">Transferase</keyword>
<dbReference type="Gene3D" id="3.90.550.20">
    <property type="match status" value="1"/>
</dbReference>
<dbReference type="PANTHER" id="PTHR32385:SF15">
    <property type="entry name" value="INOSITOL PHOSPHOCERAMIDE MANNOSYLTRANSFERASE 1"/>
    <property type="match status" value="1"/>
</dbReference>
<comment type="caution">
    <text evidence="4">The sequence shown here is derived from an EMBL/GenBank/DDBJ whole genome shotgun (WGS) entry which is preliminary data.</text>
</comment>
<keyword evidence="3" id="KW-0812">Transmembrane</keyword>
<sequence>MGATIKSARVHRTHRGLLAGLLTLTVLGLLCARSLLHDVWALASLPIIWWNHSEQFLISSHADGFDLSFANYSIEQTSAAPFEDRVPPILHHVAMGGAGAEHHIAKWQDVRQSCIDLHPGWDVHLWTDELASTFVADHFPELHEMWENYRYPIQKIDALRYMILYHYGGVILDMDLQCRRALGPLRRFDFVAPAAHPTGFSVGFMMASKRNEFVGAMVKNLERYNRHWLGLPYPTVMFSTGCHYASTIHAYQRNRTELKVLAGPPDNFKLHSLNGPVSTPIFNHLGSSSWHSYDAAMIVSLGKSRWKGPIMLAIASTGAFVVIRRSRRRRSMRV</sequence>
<reference evidence="4" key="1">
    <citation type="submission" date="2023-06" db="EMBL/GenBank/DDBJ databases">
        <title>Genome-scale phylogeny and comparative genomics of the fungal order Sordariales.</title>
        <authorList>
            <consortium name="Lawrence Berkeley National Laboratory"/>
            <person name="Hensen N."/>
            <person name="Bonometti L."/>
            <person name="Westerberg I."/>
            <person name="Brannstrom I.O."/>
            <person name="Guillou S."/>
            <person name="Cros-Aarteil S."/>
            <person name="Calhoun S."/>
            <person name="Haridas S."/>
            <person name="Kuo A."/>
            <person name="Mondo S."/>
            <person name="Pangilinan J."/>
            <person name="Riley R."/>
            <person name="Labutti K."/>
            <person name="Andreopoulos B."/>
            <person name="Lipzen A."/>
            <person name="Chen C."/>
            <person name="Yanf M."/>
            <person name="Daum C."/>
            <person name="Ng V."/>
            <person name="Clum A."/>
            <person name="Steindorff A."/>
            <person name="Ohm R."/>
            <person name="Martin F."/>
            <person name="Silar P."/>
            <person name="Natvig D."/>
            <person name="Lalanne C."/>
            <person name="Gautier V."/>
            <person name="Ament-Velasquez S.L."/>
            <person name="Kruys A."/>
            <person name="Hutchinson M.I."/>
            <person name="Powell A.J."/>
            <person name="Barry K."/>
            <person name="Miller A.N."/>
            <person name="Grigoriev I.V."/>
            <person name="Debuchy R."/>
            <person name="Gladieux P."/>
            <person name="Thoren M.H."/>
            <person name="Johannesson H."/>
        </authorList>
    </citation>
    <scope>NUCLEOTIDE SEQUENCE</scope>
    <source>
        <strain evidence="4">CBS 606.72</strain>
    </source>
</reference>
<evidence type="ECO:0000313" key="5">
    <source>
        <dbReference type="Proteomes" id="UP001175000"/>
    </source>
</evidence>
<dbReference type="InterPro" id="IPR007577">
    <property type="entry name" value="GlycoTrfase_DXD_sugar-bd_CS"/>
</dbReference>
<dbReference type="EMBL" id="JAULSU010000003">
    <property type="protein sequence ID" value="KAK0622638.1"/>
    <property type="molecule type" value="Genomic_DNA"/>
</dbReference>
<dbReference type="InterPro" id="IPR051706">
    <property type="entry name" value="Glycosyltransferase_domain"/>
</dbReference>
<proteinExistence type="inferred from homology"/>
<evidence type="ECO:0000256" key="3">
    <source>
        <dbReference type="SAM" id="Phobius"/>
    </source>
</evidence>